<name>A0ACB7UX69_DIOAL</name>
<sequence length="589" mass="67122">MALNTIIINTTTTTTTNNNNNKEDKELNSITHFFCAMKQQSPRRRRAALTTFFNTMPYTIDESQVLVMSSLWSMAMTNPTNPELPFSGALHCMSLLINKSLSQPSWLLLHQNIYIPYYAAHIIGSYTIKSSSLAELAVDAGAVPLLLELLRGRLSWVEQRVAARALGHLASYDSTFHAVALHGEEVINLAMKISTSCLKTVYTEFILSEDRKKYHCDLLTRGLGGKEMEDRKAEEWASQLQCWSLYLLSCFAFKDKGCHYLICRELGFLRELCRMWGGMVNGESPAGVGLMRILCRSSVGREAMAGCPEVVLSLCNLSRSSDDWQYMGIDCLVLLLKDLKTRIKVMNMALDCLVDLVELKNLGTRYNVGSTITKALLMDYHDHDKINSVVYRLWELKVERKRREGMMVEEELVKRWSLGEAKKKEGNERFYSGEIEEALLLYTQALELCPLKRRKERMIMYSNRAQCCLLLQDADKAVSDATRALCLSSPANSHCKSLWRRSQAYDMKGMAKESLMDCIMFVNLLVGENREKKKRKVIKVPYYAARMINKQMNAVGLFAGVVTGEGINMQTIEEEEEEGRRRRRWIKEG</sequence>
<proteinExistence type="predicted"/>
<comment type="caution">
    <text evidence="1">The sequence shown here is derived from an EMBL/GenBank/DDBJ whole genome shotgun (WGS) entry which is preliminary data.</text>
</comment>
<dbReference type="Proteomes" id="UP000827976">
    <property type="component" value="Chromosome 13"/>
</dbReference>
<dbReference type="EMBL" id="CM037023">
    <property type="protein sequence ID" value="KAH7665375.1"/>
    <property type="molecule type" value="Genomic_DNA"/>
</dbReference>
<gene>
    <name evidence="1" type="ORF">IHE45_13G030400</name>
</gene>
<evidence type="ECO:0000313" key="2">
    <source>
        <dbReference type="Proteomes" id="UP000827976"/>
    </source>
</evidence>
<protein>
    <submittedName>
        <fullName evidence="1">TPR-like protein</fullName>
    </submittedName>
</protein>
<keyword evidence="2" id="KW-1185">Reference proteome</keyword>
<evidence type="ECO:0000313" key="1">
    <source>
        <dbReference type="EMBL" id="KAH7665375.1"/>
    </source>
</evidence>
<accession>A0ACB7UX69</accession>
<organism evidence="1 2">
    <name type="scientific">Dioscorea alata</name>
    <name type="common">Purple yam</name>
    <dbReference type="NCBI Taxonomy" id="55571"/>
    <lineage>
        <taxon>Eukaryota</taxon>
        <taxon>Viridiplantae</taxon>
        <taxon>Streptophyta</taxon>
        <taxon>Embryophyta</taxon>
        <taxon>Tracheophyta</taxon>
        <taxon>Spermatophyta</taxon>
        <taxon>Magnoliopsida</taxon>
        <taxon>Liliopsida</taxon>
        <taxon>Dioscoreales</taxon>
        <taxon>Dioscoreaceae</taxon>
        <taxon>Dioscorea</taxon>
    </lineage>
</organism>
<reference evidence="2" key="1">
    <citation type="journal article" date="2022" name="Nat. Commun.">
        <title>Chromosome evolution and the genetic basis of agronomically important traits in greater yam.</title>
        <authorList>
            <person name="Bredeson J.V."/>
            <person name="Lyons J.B."/>
            <person name="Oniyinde I.O."/>
            <person name="Okereke N.R."/>
            <person name="Kolade O."/>
            <person name="Nnabue I."/>
            <person name="Nwadili C.O."/>
            <person name="Hribova E."/>
            <person name="Parker M."/>
            <person name="Nwogha J."/>
            <person name="Shu S."/>
            <person name="Carlson J."/>
            <person name="Kariba R."/>
            <person name="Muthemba S."/>
            <person name="Knop K."/>
            <person name="Barton G.J."/>
            <person name="Sherwood A.V."/>
            <person name="Lopez-Montes A."/>
            <person name="Asiedu R."/>
            <person name="Jamnadass R."/>
            <person name="Muchugi A."/>
            <person name="Goodstein D."/>
            <person name="Egesi C.N."/>
            <person name="Featherston J."/>
            <person name="Asfaw A."/>
            <person name="Simpson G.G."/>
            <person name="Dolezel J."/>
            <person name="Hendre P.S."/>
            <person name="Van Deynze A."/>
            <person name="Kumar P.L."/>
            <person name="Obidiegwu J.E."/>
            <person name="Bhattacharjee R."/>
            <person name="Rokhsar D.S."/>
        </authorList>
    </citation>
    <scope>NUCLEOTIDE SEQUENCE [LARGE SCALE GENOMIC DNA]</scope>
    <source>
        <strain evidence="2">cv. TDa95/00328</strain>
    </source>
</reference>